<sequence>MWAQKPGGQGRNAARRADAQGWLVSCIPPPGPTAQDATASVPHREVRYCSALAAGSRPQQCCDTISADFHKLELEAGPQSFPLPPPPSSQPRDETSDYQSVGVPLPPSAEGLITPGVPLAPSEPDGFSVNKLFLVLP</sequence>
<gene>
    <name evidence="2" type="ORF">VOLCADRAFT_91174</name>
</gene>
<evidence type="ECO:0000313" key="3">
    <source>
        <dbReference type="Proteomes" id="UP000001058"/>
    </source>
</evidence>
<dbReference type="InParanoid" id="D8TWD5"/>
<dbReference type="AlphaFoldDB" id="D8TWD5"/>
<dbReference type="RefSeq" id="XP_002950821.1">
    <property type="nucleotide sequence ID" value="XM_002950775.1"/>
</dbReference>
<feature type="region of interest" description="Disordered" evidence="1">
    <location>
        <begin position="76"/>
        <end position="124"/>
    </location>
</feature>
<protein>
    <submittedName>
        <fullName evidence="2">Uncharacterized protein</fullName>
    </submittedName>
</protein>
<proteinExistence type="predicted"/>
<dbReference type="Proteomes" id="UP000001058">
    <property type="component" value="Unassembled WGS sequence"/>
</dbReference>
<dbReference type="GeneID" id="9618168"/>
<keyword evidence="3" id="KW-1185">Reference proteome</keyword>
<dbReference type="KEGG" id="vcn:VOLCADRAFT_91174"/>
<accession>D8TWD5</accession>
<name>D8TWD5_VOLCA</name>
<evidence type="ECO:0000313" key="2">
    <source>
        <dbReference type="EMBL" id="EFJ48136.1"/>
    </source>
</evidence>
<evidence type="ECO:0000256" key="1">
    <source>
        <dbReference type="SAM" id="MobiDB-lite"/>
    </source>
</evidence>
<dbReference type="EMBL" id="GL378341">
    <property type="protein sequence ID" value="EFJ48136.1"/>
    <property type="molecule type" value="Genomic_DNA"/>
</dbReference>
<reference evidence="2 3" key="1">
    <citation type="journal article" date="2010" name="Science">
        <title>Genomic analysis of organismal complexity in the multicellular green alga Volvox carteri.</title>
        <authorList>
            <person name="Prochnik S.E."/>
            <person name="Umen J."/>
            <person name="Nedelcu A.M."/>
            <person name="Hallmann A."/>
            <person name="Miller S.M."/>
            <person name="Nishii I."/>
            <person name="Ferris P."/>
            <person name="Kuo A."/>
            <person name="Mitros T."/>
            <person name="Fritz-Laylin L.K."/>
            <person name="Hellsten U."/>
            <person name="Chapman J."/>
            <person name="Simakov O."/>
            <person name="Rensing S.A."/>
            <person name="Terry A."/>
            <person name="Pangilinan J."/>
            <person name="Kapitonov V."/>
            <person name="Jurka J."/>
            <person name="Salamov A."/>
            <person name="Shapiro H."/>
            <person name="Schmutz J."/>
            <person name="Grimwood J."/>
            <person name="Lindquist E."/>
            <person name="Lucas S."/>
            <person name="Grigoriev I.V."/>
            <person name="Schmitt R."/>
            <person name="Kirk D."/>
            <person name="Rokhsar D.S."/>
        </authorList>
    </citation>
    <scope>NUCLEOTIDE SEQUENCE [LARGE SCALE GENOMIC DNA]</scope>
    <source>
        <strain evidence="3">f. Nagariensis / Eve</strain>
    </source>
</reference>
<organism evidence="3">
    <name type="scientific">Volvox carteri f. nagariensis</name>
    <dbReference type="NCBI Taxonomy" id="3068"/>
    <lineage>
        <taxon>Eukaryota</taxon>
        <taxon>Viridiplantae</taxon>
        <taxon>Chlorophyta</taxon>
        <taxon>core chlorophytes</taxon>
        <taxon>Chlorophyceae</taxon>
        <taxon>CS clade</taxon>
        <taxon>Chlamydomonadales</taxon>
        <taxon>Volvocaceae</taxon>
        <taxon>Volvox</taxon>
    </lineage>
</organism>